<dbReference type="Proteomes" id="UP000721415">
    <property type="component" value="Unassembled WGS sequence"/>
</dbReference>
<evidence type="ECO:0000313" key="3">
    <source>
        <dbReference type="EMBL" id="MBG9985432.1"/>
    </source>
</evidence>
<accession>A0ABS0LMT0</accession>
<dbReference type="InterPro" id="IPR036661">
    <property type="entry name" value="Luciferase-like_sf"/>
</dbReference>
<dbReference type="InterPro" id="IPR019949">
    <property type="entry name" value="CmoO-like"/>
</dbReference>
<feature type="domain" description="Luciferase-like" evidence="2">
    <location>
        <begin position="1"/>
        <end position="303"/>
    </location>
</feature>
<dbReference type="Gene3D" id="3.20.20.30">
    <property type="entry name" value="Luciferase-like domain"/>
    <property type="match status" value="1"/>
</dbReference>
<name>A0ABS0LMT0_9LACT</name>
<dbReference type="EC" id="1.-.-.-" evidence="3"/>
<dbReference type="PANTHER" id="PTHR30137:SF6">
    <property type="entry name" value="LUCIFERASE-LIKE MONOOXYGENASE"/>
    <property type="match status" value="1"/>
</dbReference>
<comment type="similarity">
    <text evidence="1">To bacterial alkanal monooxygenase alpha and beta chains.</text>
</comment>
<evidence type="ECO:0000259" key="2">
    <source>
        <dbReference type="Pfam" id="PF00296"/>
    </source>
</evidence>
<dbReference type="GO" id="GO:0016491">
    <property type="term" value="F:oxidoreductase activity"/>
    <property type="evidence" value="ECO:0007669"/>
    <property type="project" value="UniProtKB-KW"/>
</dbReference>
<proteinExistence type="predicted"/>
<evidence type="ECO:0000256" key="1">
    <source>
        <dbReference type="ARBA" id="ARBA00007789"/>
    </source>
</evidence>
<dbReference type="SUPFAM" id="SSF51679">
    <property type="entry name" value="Bacterial luciferase-like"/>
    <property type="match status" value="1"/>
</dbReference>
<dbReference type="PANTHER" id="PTHR30137">
    <property type="entry name" value="LUCIFERASE-LIKE MONOOXYGENASE"/>
    <property type="match status" value="1"/>
</dbReference>
<evidence type="ECO:0000313" key="4">
    <source>
        <dbReference type="Proteomes" id="UP000721415"/>
    </source>
</evidence>
<dbReference type="EMBL" id="JACBXQ010000001">
    <property type="protein sequence ID" value="MBG9985432.1"/>
    <property type="molecule type" value="Genomic_DNA"/>
</dbReference>
<reference evidence="3 4" key="1">
    <citation type="submission" date="2020-07" db="EMBL/GenBank/DDBJ databases">
        <title>Facklamia lactis sp. nov., isolated from raw milk.</title>
        <authorList>
            <person name="Doll E.V."/>
            <person name="Huptas C."/>
            <person name="Staib L."/>
            <person name="Wenning M."/>
            <person name="Scherer S."/>
        </authorList>
    </citation>
    <scope>NUCLEOTIDE SEQUENCE [LARGE SCALE GENOMIC DNA]</scope>
    <source>
        <strain evidence="3 4">DSM 111018</strain>
    </source>
</reference>
<keyword evidence="4" id="KW-1185">Reference proteome</keyword>
<dbReference type="RefSeq" id="WP_197113656.1">
    <property type="nucleotide sequence ID" value="NZ_JACBXQ010000001.1"/>
</dbReference>
<dbReference type="InterPro" id="IPR011251">
    <property type="entry name" value="Luciferase-like_dom"/>
</dbReference>
<dbReference type="Pfam" id="PF00296">
    <property type="entry name" value="Bac_luciferase"/>
    <property type="match status" value="1"/>
</dbReference>
<comment type="caution">
    <text evidence="3">The sequence shown here is derived from an EMBL/GenBank/DDBJ whole genome shotgun (WGS) entry which is preliminary data.</text>
</comment>
<dbReference type="InterPro" id="IPR050766">
    <property type="entry name" value="Bact_Lucif_Oxidored"/>
</dbReference>
<gene>
    <name evidence="3" type="ORF">HZY91_00820</name>
</gene>
<organism evidence="3 4">
    <name type="scientific">Facklamia lactis</name>
    <dbReference type="NCBI Taxonomy" id="2749967"/>
    <lineage>
        <taxon>Bacteria</taxon>
        <taxon>Bacillati</taxon>
        <taxon>Bacillota</taxon>
        <taxon>Bacilli</taxon>
        <taxon>Lactobacillales</taxon>
        <taxon>Aerococcaceae</taxon>
        <taxon>Facklamia</taxon>
    </lineage>
</organism>
<protein>
    <submittedName>
        <fullName evidence="3">MsnO8 family LLM class oxidoreductase</fullName>
        <ecNumber evidence="3">1.-.-.-</ecNumber>
    </submittedName>
</protein>
<dbReference type="NCBIfam" id="TIGR03558">
    <property type="entry name" value="oxido_grp_1"/>
    <property type="match status" value="1"/>
</dbReference>
<keyword evidence="3" id="KW-0560">Oxidoreductase</keyword>
<sequence>MKLGIHDLLPLSEGETTQERYQKTIKMVQALEEIGYDRYWASEHHGMSSVASSSPEILLAYLAAITDRIRLGTGGTMIVNYSPLKIAEVFKTLTLLAPDRIDLGIGRAPGTDHNGMMALSQGNPINFDHLFEKSQIILDYLTDKKPPAFYQYTKAIPEKTRTFAQPWMLGSSGQSAIKTGEMGLGYSFAKFFGVATDPEVFQAYRDHFTVSEFFQEPSVMVSYLIILAESEKEANYLAKPAEIANLKNPTIQLMKLEDAKDITFTSEQHNMLKEKYDRRFLIKGTPQQVESILSEEIEQLGIDEIMAYMPIPDQEARIHSYKLLYEIFN</sequence>